<feature type="compositionally biased region" description="Basic and acidic residues" evidence="9">
    <location>
        <begin position="358"/>
        <end position="372"/>
    </location>
</feature>
<feature type="compositionally biased region" description="Polar residues" evidence="9">
    <location>
        <begin position="346"/>
        <end position="356"/>
    </location>
</feature>
<evidence type="ECO:0000256" key="6">
    <source>
        <dbReference type="ARBA" id="ARBA00023170"/>
    </source>
</evidence>
<keyword evidence="3 10" id="KW-1133">Transmembrane helix</keyword>
<dbReference type="EMBL" id="OV696692">
    <property type="protein sequence ID" value="CAH1270387.1"/>
    <property type="molecule type" value="Genomic_DNA"/>
</dbReference>
<dbReference type="GO" id="GO:0004930">
    <property type="term" value="F:G protein-coupled receptor activity"/>
    <property type="evidence" value="ECO:0007669"/>
    <property type="project" value="UniProtKB-KW"/>
</dbReference>
<reference evidence="11" key="1">
    <citation type="submission" date="2022-01" db="EMBL/GenBank/DDBJ databases">
        <authorList>
            <person name="Braso-Vives M."/>
        </authorList>
    </citation>
    <scope>NUCLEOTIDE SEQUENCE</scope>
</reference>
<gene>
    <name evidence="11" type="primary">ADRA2A</name>
    <name evidence="11" type="ORF">BLAG_LOCUS22687</name>
</gene>
<name>A0A8K0A7Q7_BRALA</name>
<dbReference type="PANTHER" id="PTHR24248">
    <property type="entry name" value="ADRENERGIC RECEPTOR-RELATED G-PROTEIN COUPLED RECEPTOR"/>
    <property type="match status" value="1"/>
</dbReference>
<organism evidence="11 12">
    <name type="scientific">Branchiostoma lanceolatum</name>
    <name type="common">Common lancelet</name>
    <name type="synonym">Amphioxus lanceolatum</name>
    <dbReference type="NCBI Taxonomy" id="7740"/>
    <lineage>
        <taxon>Eukaryota</taxon>
        <taxon>Metazoa</taxon>
        <taxon>Chordata</taxon>
        <taxon>Cephalochordata</taxon>
        <taxon>Leptocardii</taxon>
        <taxon>Amphioxiformes</taxon>
        <taxon>Branchiostomatidae</taxon>
        <taxon>Branchiostoma</taxon>
    </lineage>
</organism>
<dbReference type="PANTHER" id="PTHR24248:SF174">
    <property type="entry name" value="TYRAMINE_OCTOPAMINE RECEPTOR"/>
    <property type="match status" value="1"/>
</dbReference>
<dbReference type="Gene3D" id="1.20.1070.10">
    <property type="entry name" value="Rhodopsin 7-helix transmembrane proteins"/>
    <property type="match status" value="3"/>
</dbReference>
<evidence type="ECO:0000256" key="8">
    <source>
        <dbReference type="ARBA" id="ARBA00023224"/>
    </source>
</evidence>
<dbReference type="OrthoDB" id="10054165at2759"/>
<evidence type="ECO:0000256" key="4">
    <source>
        <dbReference type="ARBA" id="ARBA00023040"/>
    </source>
</evidence>
<keyword evidence="8" id="KW-0807">Transducer</keyword>
<evidence type="ECO:0000313" key="12">
    <source>
        <dbReference type="Proteomes" id="UP000838412"/>
    </source>
</evidence>
<keyword evidence="12" id="KW-1185">Reference proteome</keyword>
<keyword evidence="6" id="KW-0675">Receptor</keyword>
<feature type="transmembrane region" description="Helical" evidence="10">
    <location>
        <begin position="579"/>
        <end position="602"/>
    </location>
</feature>
<evidence type="ECO:0000256" key="1">
    <source>
        <dbReference type="ARBA" id="ARBA00004141"/>
    </source>
</evidence>
<protein>
    <submittedName>
        <fullName evidence="11">ADRA2A protein</fullName>
    </submittedName>
</protein>
<feature type="region of interest" description="Disordered" evidence="9">
    <location>
        <begin position="346"/>
        <end position="433"/>
    </location>
</feature>
<evidence type="ECO:0000256" key="9">
    <source>
        <dbReference type="SAM" id="MobiDB-lite"/>
    </source>
</evidence>
<keyword evidence="4" id="KW-0297">G-protein coupled receptor</keyword>
<evidence type="ECO:0000256" key="2">
    <source>
        <dbReference type="ARBA" id="ARBA00022692"/>
    </source>
</evidence>
<feature type="transmembrane region" description="Helical" evidence="10">
    <location>
        <begin position="95"/>
        <end position="116"/>
    </location>
</feature>
<evidence type="ECO:0000256" key="10">
    <source>
        <dbReference type="SAM" id="Phobius"/>
    </source>
</evidence>
<dbReference type="Proteomes" id="UP000838412">
    <property type="component" value="Chromosome 7"/>
</dbReference>
<dbReference type="PRINTS" id="PR00237">
    <property type="entry name" value="GPCRRHODOPSN"/>
</dbReference>
<dbReference type="GO" id="GO:0005886">
    <property type="term" value="C:plasma membrane"/>
    <property type="evidence" value="ECO:0007669"/>
    <property type="project" value="TreeGrafter"/>
</dbReference>
<dbReference type="SUPFAM" id="SSF81321">
    <property type="entry name" value="Family A G protein-coupled receptor-like"/>
    <property type="match status" value="2"/>
</dbReference>
<feature type="transmembrane region" description="Helical" evidence="10">
    <location>
        <begin position="300"/>
        <end position="326"/>
    </location>
</feature>
<evidence type="ECO:0000256" key="3">
    <source>
        <dbReference type="ARBA" id="ARBA00022989"/>
    </source>
</evidence>
<dbReference type="InterPro" id="IPR000276">
    <property type="entry name" value="GPCR_Rhodpsn"/>
</dbReference>
<dbReference type="Pfam" id="PF00001">
    <property type="entry name" value="7tm_1"/>
    <property type="match status" value="2"/>
</dbReference>
<feature type="transmembrane region" description="Helical" evidence="10">
    <location>
        <begin position="261"/>
        <end position="280"/>
    </location>
</feature>
<comment type="subcellular location">
    <subcellularLocation>
        <location evidence="1">Membrane</location>
        <topology evidence="1">Multi-pass membrane protein</topology>
    </subcellularLocation>
</comment>
<feature type="transmembrane region" description="Helical" evidence="10">
    <location>
        <begin position="56"/>
        <end position="83"/>
    </location>
</feature>
<accession>A0A8K0A7Q7</accession>
<keyword evidence="7" id="KW-0325">Glycoprotein</keyword>
<keyword evidence="2 10" id="KW-0812">Transmembrane</keyword>
<feature type="transmembrane region" description="Helical" evidence="10">
    <location>
        <begin position="544"/>
        <end position="573"/>
    </location>
</feature>
<keyword evidence="5 10" id="KW-0472">Membrane</keyword>
<evidence type="ECO:0000256" key="7">
    <source>
        <dbReference type="ARBA" id="ARBA00023180"/>
    </source>
</evidence>
<sequence length="624" mass="69002">MKKVSDRHRNVSSVMNDTHCGVNDTGDAALNSTDLGPDLPRVCLALLPPATPYSPIVTTLLVAIMSPVICIIVVGNSLVIYACVTDSKLRRPHHWFLISLAVSDLTVGLLVMPFALVNEAVNQHPERANLSGRAGVTPNAVEISGSHRGYGFQARTVADARADVNTTFQVQGSWPFGSLWCETHVQDSWPFGSVWREIHVCCFVVQVQGSWPFGSVWCEIHVTVDVLACTASIYNLCAIALDRYWCSTRLNHARVQSGTRVSALILAVWVLALTVCLPPIMGWGTELNMGEGMCGLSSFFPYVVLSSTLSFFIPMVVMVTLYAMILNSHRSRNNWRRKLRKGFSCSTATSNTLKSRNQSREEGEMSPSKKEAPVIPDEDSDSSSVPARDPDTPNSSPKDCPTVPAQLTVDVSCSSGEAADPPETEQETEFNGTRLLTQNGTIRRGASIERCASGPLSPLSIRLEADRHTEAPKTSPMRRRRKDQPLQARPLNLVLCPALLTAKWHAQAPRNGDAPQVNMPSMRNLLDVGSPRRQCSAQRRERRFVFIIGVVMVTFTLCWLPFFSFYLVCVLWWECLPRWLFVLSVWLGYCNSALNPAIYAIWNDTIREAFKKALCSKAPGHVTP</sequence>
<evidence type="ECO:0000313" key="11">
    <source>
        <dbReference type="EMBL" id="CAH1270387.1"/>
    </source>
</evidence>
<dbReference type="AlphaFoldDB" id="A0A8K0A7Q7"/>
<proteinExistence type="predicted"/>
<evidence type="ECO:0000256" key="5">
    <source>
        <dbReference type="ARBA" id="ARBA00023136"/>
    </source>
</evidence>